<name>A0A0A9FDQ4_ARUDO</name>
<sequence length="22" mass="2593">MWCCYASMCLHLGISRFKNLLC</sequence>
<reference evidence="1" key="1">
    <citation type="submission" date="2014-09" db="EMBL/GenBank/DDBJ databases">
        <authorList>
            <person name="Magalhaes I.L.F."/>
            <person name="Oliveira U."/>
            <person name="Santos F.R."/>
            <person name="Vidigal T.H.D.A."/>
            <person name="Brescovit A.D."/>
            <person name="Santos A.J."/>
        </authorList>
    </citation>
    <scope>NUCLEOTIDE SEQUENCE</scope>
    <source>
        <tissue evidence="1">Shoot tissue taken approximately 20 cm above the soil surface</tissue>
    </source>
</reference>
<reference evidence="1" key="2">
    <citation type="journal article" date="2015" name="Data Brief">
        <title>Shoot transcriptome of the giant reed, Arundo donax.</title>
        <authorList>
            <person name="Barrero R.A."/>
            <person name="Guerrero F.D."/>
            <person name="Moolhuijzen P."/>
            <person name="Goolsby J.A."/>
            <person name="Tidwell J."/>
            <person name="Bellgard S.E."/>
            <person name="Bellgard M.I."/>
        </authorList>
    </citation>
    <scope>NUCLEOTIDE SEQUENCE</scope>
    <source>
        <tissue evidence="1">Shoot tissue taken approximately 20 cm above the soil surface</tissue>
    </source>
</reference>
<accession>A0A0A9FDQ4</accession>
<dbReference type="EMBL" id="GBRH01189635">
    <property type="protein sequence ID" value="JAE08261.1"/>
    <property type="molecule type" value="Transcribed_RNA"/>
</dbReference>
<dbReference type="AlphaFoldDB" id="A0A0A9FDQ4"/>
<organism evidence="1">
    <name type="scientific">Arundo donax</name>
    <name type="common">Giant reed</name>
    <name type="synonym">Donax arundinaceus</name>
    <dbReference type="NCBI Taxonomy" id="35708"/>
    <lineage>
        <taxon>Eukaryota</taxon>
        <taxon>Viridiplantae</taxon>
        <taxon>Streptophyta</taxon>
        <taxon>Embryophyta</taxon>
        <taxon>Tracheophyta</taxon>
        <taxon>Spermatophyta</taxon>
        <taxon>Magnoliopsida</taxon>
        <taxon>Liliopsida</taxon>
        <taxon>Poales</taxon>
        <taxon>Poaceae</taxon>
        <taxon>PACMAD clade</taxon>
        <taxon>Arundinoideae</taxon>
        <taxon>Arundineae</taxon>
        <taxon>Arundo</taxon>
    </lineage>
</organism>
<protein>
    <submittedName>
        <fullName evidence="1">Uncharacterized protein</fullName>
    </submittedName>
</protein>
<evidence type="ECO:0000313" key="1">
    <source>
        <dbReference type="EMBL" id="JAE08261.1"/>
    </source>
</evidence>
<proteinExistence type="predicted"/>